<comment type="caution">
    <text evidence="1">The sequence shown here is derived from an EMBL/GenBank/DDBJ whole genome shotgun (WGS) entry which is preliminary data.</text>
</comment>
<dbReference type="PANTHER" id="PTHR47150">
    <property type="entry name" value="OS12G0169200 PROTEIN"/>
    <property type="match status" value="1"/>
</dbReference>
<dbReference type="InterPro" id="IPR006912">
    <property type="entry name" value="Harbinger_derived_prot"/>
</dbReference>
<name>A0AA38TXV0_9ASTR</name>
<keyword evidence="2" id="KW-1185">Reference proteome</keyword>
<accession>A0AA38TXV0</accession>
<dbReference type="PANTHER" id="PTHR47150:SF4">
    <property type="entry name" value="HARBINGER TRANSPOSASE-DERIVED PROTEIN-RELATED"/>
    <property type="match status" value="1"/>
</dbReference>
<dbReference type="Proteomes" id="UP001172457">
    <property type="component" value="Chromosome 2"/>
</dbReference>
<gene>
    <name evidence="1" type="ORF">OSB04_007541</name>
</gene>
<sequence length="386" mass="44977">MSDSDNDDIDLVVNQIIMNNVKATELIKELFDNNLLQDEVGEPLNKRPRGLHKDRGHEEGHNKLVADYFAKHLVYNDVDFDCRFCMSRRLFLQIVNDLEREVDFFKQHWDAIGVKGFSPLQKCASAIRQLAYGSASDAFDEYLRMSETTSRDCLDHFCKGIIYLYMRQYLRKPTATDVQAIYALDEQTHGLPGMLGRIDCMHWVPGATNDIIVVNQSPIFNDLFENKAPDSSFVVNNTHYNHGYYLADGIYPEWTTFVKAFRYPIEEPQVHFKTRQESARKDIERTFATLKDKWHVLKYPARVWTQRKLTEIMYTCIILHNMIHEDGGFSHYPFDPTEVLLGEIETTISEEDRARNVNLVKNRERHANLRHDLSIHVWNSSSHANN</sequence>
<proteinExistence type="predicted"/>
<evidence type="ECO:0008006" key="3">
    <source>
        <dbReference type="Google" id="ProtNLM"/>
    </source>
</evidence>
<dbReference type="AlphaFoldDB" id="A0AA38TXV0"/>
<evidence type="ECO:0000313" key="2">
    <source>
        <dbReference type="Proteomes" id="UP001172457"/>
    </source>
</evidence>
<dbReference type="EMBL" id="JARYMX010000002">
    <property type="protein sequence ID" value="KAJ9562381.1"/>
    <property type="molecule type" value="Genomic_DNA"/>
</dbReference>
<evidence type="ECO:0000313" key="1">
    <source>
        <dbReference type="EMBL" id="KAJ9562381.1"/>
    </source>
</evidence>
<reference evidence="1" key="1">
    <citation type="submission" date="2023-03" db="EMBL/GenBank/DDBJ databases">
        <title>Chromosome-scale reference genome and RAD-based genetic map of yellow starthistle (Centaurea solstitialis) reveal putative structural variation and QTLs associated with invader traits.</title>
        <authorList>
            <person name="Reatini B."/>
            <person name="Cang F.A."/>
            <person name="Jiang Q."/>
            <person name="Mckibben M.T.W."/>
            <person name="Barker M.S."/>
            <person name="Rieseberg L.H."/>
            <person name="Dlugosch K.M."/>
        </authorList>
    </citation>
    <scope>NUCLEOTIDE SEQUENCE</scope>
    <source>
        <strain evidence="1">CAN-66</strain>
        <tissue evidence="1">Leaf</tissue>
    </source>
</reference>
<protein>
    <recommendedName>
        <fullName evidence="3">Nuclease HARBI1</fullName>
    </recommendedName>
</protein>
<organism evidence="1 2">
    <name type="scientific">Centaurea solstitialis</name>
    <name type="common">yellow star-thistle</name>
    <dbReference type="NCBI Taxonomy" id="347529"/>
    <lineage>
        <taxon>Eukaryota</taxon>
        <taxon>Viridiplantae</taxon>
        <taxon>Streptophyta</taxon>
        <taxon>Embryophyta</taxon>
        <taxon>Tracheophyta</taxon>
        <taxon>Spermatophyta</taxon>
        <taxon>Magnoliopsida</taxon>
        <taxon>eudicotyledons</taxon>
        <taxon>Gunneridae</taxon>
        <taxon>Pentapetalae</taxon>
        <taxon>asterids</taxon>
        <taxon>campanulids</taxon>
        <taxon>Asterales</taxon>
        <taxon>Asteraceae</taxon>
        <taxon>Carduoideae</taxon>
        <taxon>Cardueae</taxon>
        <taxon>Centaureinae</taxon>
        <taxon>Centaurea</taxon>
    </lineage>
</organism>
<dbReference type="Pfam" id="PF04827">
    <property type="entry name" value="Plant_tran"/>
    <property type="match status" value="2"/>
</dbReference>